<evidence type="ECO:0000313" key="10">
    <source>
        <dbReference type="Proteomes" id="UP001240150"/>
    </source>
</evidence>
<keyword evidence="3 7" id="KW-0812">Transmembrane</keyword>
<comment type="similarity">
    <text evidence="6">Belongs to the ABC-4 integral membrane protein family.</text>
</comment>
<dbReference type="InterPro" id="IPR050250">
    <property type="entry name" value="Macrolide_Exporter_MacB"/>
</dbReference>
<evidence type="ECO:0000313" key="9">
    <source>
        <dbReference type="EMBL" id="WIM92802.1"/>
    </source>
</evidence>
<evidence type="ECO:0000256" key="1">
    <source>
        <dbReference type="ARBA" id="ARBA00004651"/>
    </source>
</evidence>
<feature type="domain" description="ABC3 transporter permease C-terminal" evidence="8">
    <location>
        <begin position="304"/>
        <end position="423"/>
    </location>
</feature>
<dbReference type="PANTHER" id="PTHR30572:SF4">
    <property type="entry name" value="ABC TRANSPORTER PERMEASE YTRF"/>
    <property type="match status" value="1"/>
</dbReference>
<dbReference type="Pfam" id="PF02687">
    <property type="entry name" value="FtsX"/>
    <property type="match status" value="1"/>
</dbReference>
<keyword evidence="10" id="KW-1185">Reference proteome</keyword>
<accession>A0ABY8W711</accession>
<feature type="transmembrane region" description="Helical" evidence="7">
    <location>
        <begin position="391"/>
        <end position="413"/>
    </location>
</feature>
<dbReference type="RefSeq" id="WP_284914009.1">
    <property type="nucleotide sequence ID" value="NZ_CP126980.1"/>
</dbReference>
<proteinExistence type="inferred from homology"/>
<evidence type="ECO:0000256" key="7">
    <source>
        <dbReference type="SAM" id="Phobius"/>
    </source>
</evidence>
<evidence type="ECO:0000256" key="3">
    <source>
        <dbReference type="ARBA" id="ARBA00022692"/>
    </source>
</evidence>
<feature type="transmembrane region" description="Helical" evidence="7">
    <location>
        <begin position="343"/>
        <end position="371"/>
    </location>
</feature>
<dbReference type="InterPro" id="IPR003838">
    <property type="entry name" value="ABC3_permease_C"/>
</dbReference>
<dbReference type="EMBL" id="CP126980">
    <property type="protein sequence ID" value="WIM92802.1"/>
    <property type="molecule type" value="Genomic_DNA"/>
</dbReference>
<evidence type="ECO:0000256" key="6">
    <source>
        <dbReference type="ARBA" id="ARBA00038076"/>
    </source>
</evidence>
<evidence type="ECO:0000259" key="8">
    <source>
        <dbReference type="Pfam" id="PF02687"/>
    </source>
</evidence>
<keyword evidence="4 7" id="KW-1133">Transmembrane helix</keyword>
<evidence type="ECO:0000256" key="4">
    <source>
        <dbReference type="ARBA" id="ARBA00022989"/>
    </source>
</evidence>
<name>A0ABY8W711_9ACTN</name>
<dbReference type="PANTHER" id="PTHR30572">
    <property type="entry name" value="MEMBRANE COMPONENT OF TRANSPORTER-RELATED"/>
    <property type="match status" value="1"/>
</dbReference>
<dbReference type="Proteomes" id="UP001240150">
    <property type="component" value="Chromosome"/>
</dbReference>
<organism evidence="9 10">
    <name type="scientific">Actinoplanes oblitus</name>
    <dbReference type="NCBI Taxonomy" id="3040509"/>
    <lineage>
        <taxon>Bacteria</taxon>
        <taxon>Bacillati</taxon>
        <taxon>Actinomycetota</taxon>
        <taxon>Actinomycetes</taxon>
        <taxon>Micromonosporales</taxon>
        <taxon>Micromonosporaceae</taxon>
        <taxon>Actinoplanes</taxon>
    </lineage>
</organism>
<reference evidence="9 10" key="1">
    <citation type="submission" date="2023-06" db="EMBL/GenBank/DDBJ databases">
        <authorList>
            <person name="Yushchuk O."/>
            <person name="Binda E."/>
            <person name="Ruckert-Reed C."/>
            <person name="Fedorenko V."/>
            <person name="Kalinowski J."/>
            <person name="Marinelli F."/>
        </authorList>
    </citation>
    <scope>NUCLEOTIDE SEQUENCE [LARGE SCALE GENOMIC DNA]</scope>
    <source>
        <strain evidence="9 10">NRRL 3884</strain>
    </source>
</reference>
<comment type="subcellular location">
    <subcellularLocation>
        <location evidence="1">Cell membrane</location>
        <topology evidence="1">Multi-pass membrane protein</topology>
    </subcellularLocation>
</comment>
<feature type="transmembrane region" description="Helical" evidence="7">
    <location>
        <begin position="297"/>
        <end position="322"/>
    </location>
</feature>
<protein>
    <submittedName>
        <fullName evidence="9">ABC transporter permease</fullName>
    </submittedName>
</protein>
<evidence type="ECO:0000256" key="5">
    <source>
        <dbReference type="ARBA" id="ARBA00023136"/>
    </source>
</evidence>
<keyword evidence="2" id="KW-1003">Cell membrane</keyword>
<evidence type="ECO:0000256" key="2">
    <source>
        <dbReference type="ARBA" id="ARBA00022475"/>
    </source>
</evidence>
<keyword evidence="5 7" id="KW-0472">Membrane</keyword>
<sequence>MIRLSGRLRTATIIGIQGIRARKLRTFLSMVSLFLGVLAVVVVQAGAGIAERLQLADVELNSGVDGSKALYVPSMTGASQAVADTVRSRTDAVGLFNLSAIIGEPGVRPVNEGGSPFDQDWGGGNSQICNQNGCYDPNEGAPRGQAIELRLTALTGDVRPFRPYQVKSGQWLDFGTAPMMAPRLVLNEEAAKGFTRYQVPAEMRVPGATANLTPRFVGVIKDGDASPHAYLRLDELTSWLPLARLGDPNTMGDIQVAMAAGTPVEPVLIAKLTGLGAQGLAAETINTRKQMKDQLNLLRLIFLAMAGLVLVIGAAGVLNVGLATVGERIEEFALRRAVGTPRAVLAGIVLAETLLTGLLTAALAIGLSVAGLKVLSAVLGSSEPFLQNVEFPWSAGVSGIVAGLVAGILGGFVPALRAARIPIATVMRA</sequence>
<feature type="transmembrane region" description="Helical" evidence="7">
    <location>
        <begin position="27"/>
        <end position="47"/>
    </location>
</feature>
<gene>
    <name evidence="9" type="ORF">ACTOB_004759</name>
</gene>